<accession>X1QFB5</accession>
<sequence length="118" mass="13624">MKLKTFILIFFSVLAFIYLGFRDKYIYPYLDHLRLGSEAYEKEIAEKKGQYEDVRDEVVWRSKKLDVKPPKIDFDKQLAQKVLAADPNTWIDINVSTQTLCLFHGGGTNCFLVSTGNP</sequence>
<gene>
    <name evidence="1" type="ORF">S06H3_54781</name>
</gene>
<proteinExistence type="predicted"/>
<evidence type="ECO:0000313" key="1">
    <source>
        <dbReference type="EMBL" id="GAI53496.1"/>
    </source>
</evidence>
<organism evidence="1">
    <name type="scientific">marine sediment metagenome</name>
    <dbReference type="NCBI Taxonomy" id="412755"/>
    <lineage>
        <taxon>unclassified sequences</taxon>
        <taxon>metagenomes</taxon>
        <taxon>ecological metagenomes</taxon>
    </lineage>
</organism>
<dbReference type="EMBL" id="BARV01035071">
    <property type="protein sequence ID" value="GAI53496.1"/>
    <property type="molecule type" value="Genomic_DNA"/>
</dbReference>
<name>X1QFB5_9ZZZZ</name>
<protein>
    <submittedName>
        <fullName evidence="1">Uncharacterized protein</fullName>
    </submittedName>
</protein>
<comment type="caution">
    <text evidence="1">The sequence shown here is derived from an EMBL/GenBank/DDBJ whole genome shotgun (WGS) entry which is preliminary data.</text>
</comment>
<reference evidence="1" key="1">
    <citation type="journal article" date="2014" name="Front. Microbiol.">
        <title>High frequency of phylogenetically diverse reductive dehalogenase-homologous genes in deep subseafloor sedimentary metagenomes.</title>
        <authorList>
            <person name="Kawai M."/>
            <person name="Futagami T."/>
            <person name="Toyoda A."/>
            <person name="Takaki Y."/>
            <person name="Nishi S."/>
            <person name="Hori S."/>
            <person name="Arai W."/>
            <person name="Tsubouchi T."/>
            <person name="Morono Y."/>
            <person name="Uchiyama I."/>
            <person name="Ito T."/>
            <person name="Fujiyama A."/>
            <person name="Inagaki F."/>
            <person name="Takami H."/>
        </authorList>
    </citation>
    <scope>NUCLEOTIDE SEQUENCE</scope>
    <source>
        <strain evidence="1">Expedition CK06-06</strain>
    </source>
</reference>
<feature type="non-terminal residue" evidence="1">
    <location>
        <position position="118"/>
    </location>
</feature>
<dbReference type="AlphaFoldDB" id="X1QFB5"/>